<evidence type="ECO:0000313" key="3">
    <source>
        <dbReference type="Proteomes" id="UP000729402"/>
    </source>
</evidence>
<comment type="caution">
    <text evidence="2">The sequence shown here is derived from an EMBL/GenBank/DDBJ whole genome shotgun (WGS) entry which is preliminary data.</text>
</comment>
<gene>
    <name evidence="2" type="ORF">GUJ93_ZPchr0002g24386</name>
</gene>
<proteinExistence type="predicted"/>
<name>A0A8J5V446_ZIZPA</name>
<evidence type="ECO:0000256" key="1">
    <source>
        <dbReference type="SAM" id="MobiDB-lite"/>
    </source>
</evidence>
<keyword evidence="3" id="KW-1185">Reference proteome</keyword>
<reference evidence="2" key="1">
    <citation type="journal article" date="2021" name="bioRxiv">
        <title>Whole Genome Assembly and Annotation of Northern Wild Rice, Zizania palustris L., Supports a Whole Genome Duplication in the Zizania Genus.</title>
        <authorList>
            <person name="Haas M."/>
            <person name="Kono T."/>
            <person name="Macchietto M."/>
            <person name="Millas R."/>
            <person name="McGilp L."/>
            <person name="Shao M."/>
            <person name="Duquette J."/>
            <person name="Hirsch C.N."/>
            <person name="Kimball J."/>
        </authorList>
    </citation>
    <scope>NUCLEOTIDE SEQUENCE</scope>
    <source>
        <tissue evidence="2">Fresh leaf tissue</tissue>
    </source>
</reference>
<dbReference type="Proteomes" id="UP000729402">
    <property type="component" value="Unassembled WGS sequence"/>
</dbReference>
<organism evidence="2 3">
    <name type="scientific">Zizania palustris</name>
    <name type="common">Northern wild rice</name>
    <dbReference type="NCBI Taxonomy" id="103762"/>
    <lineage>
        <taxon>Eukaryota</taxon>
        <taxon>Viridiplantae</taxon>
        <taxon>Streptophyta</taxon>
        <taxon>Embryophyta</taxon>
        <taxon>Tracheophyta</taxon>
        <taxon>Spermatophyta</taxon>
        <taxon>Magnoliopsida</taxon>
        <taxon>Liliopsida</taxon>
        <taxon>Poales</taxon>
        <taxon>Poaceae</taxon>
        <taxon>BOP clade</taxon>
        <taxon>Oryzoideae</taxon>
        <taxon>Oryzeae</taxon>
        <taxon>Zizaniinae</taxon>
        <taxon>Zizania</taxon>
    </lineage>
</organism>
<protein>
    <submittedName>
        <fullName evidence="2">Uncharacterized protein</fullName>
    </submittedName>
</protein>
<reference evidence="2" key="2">
    <citation type="submission" date="2021-02" db="EMBL/GenBank/DDBJ databases">
        <authorList>
            <person name="Kimball J.A."/>
            <person name="Haas M.W."/>
            <person name="Macchietto M."/>
            <person name="Kono T."/>
            <person name="Duquette J."/>
            <person name="Shao M."/>
        </authorList>
    </citation>
    <scope>NUCLEOTIDE SEQUENCE</scope>
    <source>
        <tissue evidence="2">Fresh leaf tissue</tissue>
    </source>
</reference>
<dbReference type="AlphaFoldDB" id="A0A8J5V446"/>
<sequence>MARAALSRLARAARAAAATRRHAGGRDPLPPRARDARWRRFRRRRRWSEEARAVRRARGVAPRGDRWRPAVAASAPVPLHASGEVQRCRHLVLVSDNSRRIH</sequence>
<dbReference type="EMBL" id="JAAALK010000287">
    <property type="protein sequence ID" value="KAG8058292.1"/>
    <property type="molecule type" value="Genomic_DNA"/>
</dbReference>
<accession>A0A8J5V446</accession>
<feature type="region of interest" description="Disordered" evidence="1">
    <location>
        <begin position="13"/>
        <end position="35"/>
    </location>
</feature>
<evidence type="ECO:0000313" key="2">
    <source>
        <dbReference type="EMBL" id="KAG8058292.1"/>
    </source>
</evidence>